<protein>
    <submittedName>
        <fullName evidence="2">Uncharacterized protein</fullName>
    </submittedName>
</protein>
<feature type="region of interest" description="Disordered" evidence="1">
    <location>
        <begin position="37"/>
        <end position="64"/>
    </location>
</feature>
<proteinExistence type="predicted"/>
<sequence>MKISKYLNSIKFLDYLRVMNYNLLQKGVVKQYINDFDGPSPHAHTGTPPKGRLKSGGRQAGTLP</sequence>
<evidence type="ECO:0000256" key="1">
    <source>
        <dbReference type="SAM" id="MobiDB-lite"/>
    </source>
</evidence>
<gene>
    <name evidence="2" type="ORF">EV680_11024</name>
</gene>
<name>A0ABY2C2I4_9NEIS</name>
<keyword evidence="3" id="KW-1185">Reference proteome</keyword>
<evidence type="ECO:0000313" key="2">
    <source>
        <dbReference type="EMBL" id="TCP06842.1"/>
    </source>
</evidence>
<dbReference type="Proteomes" id="UP000294721">
    <property type="component" value="Unassembled WGS sequence"/>
</dbReference>
<evidence type="ECO:0000313" key="3">
    <source>
        <dbReference type="Proteomes" id="UP000294721"/>
    </source>
</evidence>
<accession>A0ABY2C2I4</accession>
<reference evidence="2 3" key="1">
    <citation type="submission" date="2019-03" db="EMBL/GenBank/DDBJ databases">
        <title>Genomic Encyclopedia of Type Strains, Phase IV (KMG-IV): sequencing the most valuable type-strain genomes for metagenomic binning, comparative biology and taxonomic classification.</title>
        <authorList>
            <person name="Goeker M."/>
        </authorList>
    </citation>
    <scope>NUCLEOTIDE SEQUENCE [LARGE SCALE GENOMIC DNA]</scope>
    <source>
        <strain evidence="2 3">DSM 17474</strain>
    </source>
</reference>
<dbReference type="EMBL" id="SLXE01000010">
    <property type="protein sequence ID" value="TCP06842.1"/>
    <property type="molecule type" value="Genomic_DNA"/>
</dbReference>
<organism evidence="2 3">
    <name type="scientific">Uruburuella suis</name>
    <dbReference type="NCBI Taxonomy" id="252130"/>
    <lineage>
        <taxon>Bacteria</taxon>
        <taxon>Pseudomonadati</taxon>
        <taxon>Pseudomonadota</taxon>
        <taxon>Betaproteobacteria</taxon>
        <taxon>Neisseriales</taxon>
        <taxon>Neisseriaceae</taxon>
        <taxon>Uruburuella</taxon>
    </lineage>
</organism>
<comment type="caution">
    <text evidence="2">The sequence shown here is derived from an EMBL/GenBank/DDBJ whole genome shotgun (WGS) entry which is preliminary data.</text>
</comment>